<dbReference type="Pfam" id="PF00024">
    <property type="entry name" value="PAN_1"/>
    <property type="match status" value="1"/>
</dbReference>
<dbReference type="FunFam" id="2.40.20.10:FF:000047">
    <property type="entry name" value="Hepatocyte growth factor"/>
    <property type="match status" value="1"/>
</dbReference>
<keyword evidence="11" id="KW-0873">Pyrrolidone carboxylic acid</keyword>
<feature type="domain" description="Apple" evidence="22">
    <location>
        <begin position="36"/>
        <end position="122"/>
    </location>
</feature>
<feature type="domain" description="Kringle" evidence="19">
    <location>
        <begin position="209"/>
        <end position="287"/>
    </location>
</feature>
<feature type="disulfide bond" evidence="17">
    <location>
        <begin position="325"/>
        <end position="364"/>
    </location>
</feature>
<dbReference type="PIRSF" id="PIRSF500183">
    <property type="entry name" value="Hepatocyte_GF"/>
    <property type="match status" value="1"/>
</dbReference>
<evidence type="ECO:0000259" key="19">
    <source>
        <dbReference type="PROSITE" id="PS50070"/>
    </source>
</evidence>
<dbReference type="GO" id="GO:0008083">
    <property type="term" value="F:growth factor activity"/>
    <property type="evidence" value="ECO:0007669"/>
    <property type="project" value="UniProtKB-KW"/>
</dbReference>
<evidence type="ECO:0000313" key="24">
    <source>
        <dbReference type="Proteomes" id="UP000664991"/>
    </source>
</evidence>
<evidence type="ECO:0000256" key="5">
    <source>
        <dbReference type="ARBA" id="ARBA00022729"/>
    </source>
</evidence>
<dbReference type="GO" id="GO:0005615">
    <property type="term" value="C:extracellular space"/>
    <property type="evidence" value="ECO:0007669"/>
    <property type="project" value="TreeGrafter"/>
</dbReference>
<dbReference type="PANTHER" id="PTHR24261">
    <property type="entry name" value="PLASMINOGEN-RELATED"/>
    <property type="match status" value="1"/>
</dbReference>
<dbReference type="Gene3D" id="2.60.40.60">
    <property type="entry name" value="Cadherins"/>
    <property type="match status" value="2"/>
</dbReference>
<evidence type="ECO:0000256" key="7">
    <source>
        <dbReference type="ARBA" id="ARBA00023030"/>
    </source>
</evidence>
<reference evidence="23 24" key="1">
    <citation type="submission" date="2020-12" db="EMBL/GenBank/DDBJ databases">
        <title>De novo assembly of Tibetan sheep genome.</title>
        <authorList>
            <person name="Li X."/>
        </authorList>
    </citation>
    <scope>NUCLEOTIDE SEQUENCE [LARGE SCALE GENOMIC DNA]</scope>
    <source>
        <tissue evidence="23">Heart</tissue>
    </source>
</reference>
<dbReference type="PROSITE" id="PS00021">
    <property type="entry name" value="KRINGLE_1"/>
    <property type="match status" value="4"/>
</dbReference>
<dbReference type="SMART" id="SM00112">
    <property type="entry name" value="CA"/>
    <property type="match status" value="1"/>
</dbReference>
<dbReference type="InterPro" id="IPR013806">
    <property type="entry name" value="Kringle-like"/>
</dbReference>
<dbReference type="InterPro" id="IPR003609">
    <property type="entry name" value="Pan_app"/>
</dbReference>
<dbReference type="Gene3D" id="2.40.20.10">
    <property type="entry name" value="Plasminogen Kringle 4"/>
    <property type="match status" value="4"/>
</dbReference>
<dbReference type="FunFam" id="3.50.4.10:FF:000003">
    <property type="entry name" value="Hepatocyte growth factor"/>
    <property type="match status" value="1"/>
</dbReference>
<evidence type="ECO:0000256" key="16">
    <source>
        <dbReference type="PROSITE-ProRule" id="PRU00043"/>
    </source>
</evidence>
<evidence type="ECO:0000256" key="13">
    <source>
        <dbReference type="ARBA" id="ARBA00031997"/>
    </source>
</evidence>
<evidence type="ECO:0000256" key="11">
    <source>
        <dbReference type="ARBA" id="ARBA00023283"/>
    </source>
</evidence>
<dbReference type="PRINTS" id="PR00018">
    <property type="entry name" value="KRINGLE"/>
</dbReference>
<comment type="function">
    <text evidence="15">Potent mitogen for mature parenchymal hepatocyte cells, seems to be a hepatotrophic factor, and acts as a growth factor for a broad spectrum of tissues and cell types. Activating ligand for the receptor tyrosine kinase MET by binding to it and promoting its dimerization. Activates MAPK signaling following TMPRSS13 cleavage and activation.</text>
</comment>
<dbReference type="PROSITE" id="PS50070">
    <property type="entry name" value="KRINGLE_2"/>
    <property type="match status" value="4"/>
</dbReference>
<comment type="caution">
    <text evidence="17">Lacks conserved residue(s) required for the propagation of feature annotation.</text>
</comment>
<dbReference type="InterPro" id="IPR024174">
    <property type="entry name" value="HGF/MST1"/>
</dbReference>
<dbReference type="PANTHER" id="PTHR24261:SF8">
    <property type="entry name" value="HEPATOCYTE GROWTH FACTOR"/>
    <property type="match status" value="1"/>
</dbReference>
<dbReference type="CDD" id="cd00190">
    <property type="entry name" value="Tryp_SPc"/>
    <property type="match status" value="1"/>
</dbReference>
<dbReference type="Proteomes" id="UP000664991">
    <property type="component" value="Unassembled WGS sequence"/>
</dbReference>
<proteinExistence type="predicted"/>
<dbReference type="FunFam" id="2.40.20.10:FF:000008">
    <property type="entry name" value="Hepatocyte growth factor"/>
    <property type="match status" value="1"/>
</dbReference>
<keyword evidence="6" id="KW-0677">Repeat</keyword>
<dbReference type="InterPro" id="IPR002126">
    <property type="entry name" value="Cadherin-like_dom"/>
</dbReference>
<name>A0A836A7G4_SHEEP</name>
<evidence type="ECO:0000259" key="22">
    <source>
        <dbReference type="PROSITE" id="PS50948"/>
    </source>
</evidence>
<dbReference type="CDD" id="cd11304">
    <property type="entry name" value="Cadherin_repeat"/>
    <property type="match status" value="2"/>
</dbReference>
<evidence type="ECO:0000259" key="20">
    <source>
        <dbReference type="PROSITE" id="PS50240"/>
    </source>
</evidence>
<dbReference type="InterPro" id="IPR015919">
    <property type="entry name" value="Cadherin-like_sf"/>
</dbReference>
<gene>
    <name evidence="23" type="ORF">JEQ12_015430</name>
</gene>
<comment type="subcellular location">
    <subcellularLocation>
        <location evidence="1">Membrane</location>
    </subcellularLocation>
</comment>
<dbReference type="InterPro" id="IPR018056">
    <property type="entry name" value="Kringle_CS"/>
</dbReference>
<keyword evidence="4 17" id="KW-0420">Kringle</keyword>
<feature type="disulfide bond" evidence="17">
    <location>
        <begin position="210"/>
        <end position="287"/>
    </location>
</feature>
<evidence type="ECO:0000256" key="8">
    <source>
        <dbReference type="ARBA" id="ARBA00023136"/>
    </source>
</evidence>
<dbReference type="InterPro" id="IPR001314">
    <property type="entry name" value="Peptidase_S1A"/>
</dbReference>
<comment type="subunit">
    <text evidence="12">Dimer of an alpha chain and a beta chain linked by a disulfide bond. Interacts with SRPX2; the interaction increases HGF mitogenic activity.</text>
</comment>
<dbReference type="InterPro" id="IPR001254">
    <property type="entry name" value="Trypsin_dom"/>
</dbReference>
<keyword evidence="8" id="KW-0472">Membrane</keyword>
<keyword evidence="10" id="KW-0325">Glycoprotein</keyword>
<dbReference type="PROSITE" id="PS50948">
    <property type="entry name" value="PAN"/>
    <property type="match status" value="1"/>
</dbReference>
<dbReference type="InterPro" id="IPR027284">
    <property type="entry name" value="Hepatocyte_GF"/>
</dbReference>
<evidence type="ECO:0000256" key="2">
    <source>
        <dbReference type="ARBA" id="ARBA00021784"/>
    </source>
</evidence>
<dbReference type="SUPFAM" id="SSF57414">
    <property type="entry name" value="Hairpin loop containing domain-like"/>
    <property type="match status" value="1"/>
</dbReference>
<dbReference type="EMBL" id="JAEMGP010000004">
    <property type="protein sequence ID" value="KAG5210236.1"/>
    <property type="molecule type" value="Genomic_DNA"/>
</dbReference>
<dbReference type="GO" id="GO:0004252">
    <property type="term" value="F:serine-type endopeptidase activity"/>
    <property type="evidence" value="ECO:0007669"/>
    <property type="project" value="InterPro"/>
</dbReference>
<dbReference type="Pfam" id="PF00089">
    <property type="entry name" value="Trypsin"/>
    <property type="match status" value="1"/>
</dbReference>
<accession>A0A836A7G4</accession>
<dbReference type="GO" id="GO:0016020">
    <property type="term" value="C:membrane"/>
    <property type="evidence" value="ECO:0007669"/>
    <property type="project" value="UniProtKB-SubCell"/>
</dbReference>
<dbReference type="InterPro" id="IPR043504">
    <property type="entry name" value="Peptidase_S1_PA_chymotrypsin"/>
</dbReference>
<feature type="domain" description="Cadherin" evidence="21">
    <location>
        <begin position="713"/>
        <end position="806"/>
    </location>
</feature>
<dbReference type="PROSITE" id="PS50268">
    <property type="entry name" value="CADHERIN_2"/>
    <property type="match status" value="1"/>
</dbReference>
<protein>
    <recommendedName>
        <fullName evidence="2">Hepatocyte growth factor</fullName>
    </recommendedName>
    <alternativeName>
        <fullName evidence="14">Hepatopoietin-A</fullName>
    </alternativeName>
    <alternativeName>
        <fullName evidence="13">Scatter factor</fullName>
    </alternativeName>
</protein>
<dbReference type="FunFam" id="2.40.20.10:FF:000004">
    <property type="entry name" value="Hepatocyte growth factor"/>
    <property type="match status" value="1"/>
</dbReference>
<evidence type="ECO:0000256" key="1">
    <source>
        <dbReference type="ARBA" id="ARBA00004370"/>
    </source>
</evidence>
<dbReference type="InterPro" id="IPR000001">
    <property type="entry name" value="Kringle"/>
</dbReference>
<dbReference type="GO" id="GO:0006508">
    <property type="term" value="P:proteolysis"/>
    <property type="evidence" value="ECO:0007669"/>
    <property type="project" value="InterPro"/>
</dbReference>
<evidence type="ECO:0000256" key="18">
    <source>
        <dbReference type="SAM" id="SignalP"/>
    </source>
</evidence>
<dbReference type="InterPro" id="IPR009003">
    <property type="entry name" value="Peptidase_S1_PA"/>
</dbReference>
<dbReference type="Pfam" id="PF00051">
    <property type="entry name" value="Kringle"/>
    <property type="match status" value="4"/>
</dbReference>
<evidence type="ECO:0000256" key="12">
    <source>
        <dbReference type="ARBA" id="ARBA00025867"/>
    </source>
</evidence>
<keyword evidence="3" id="KW-0721">Serine protease homolog</keyword>
<evidence type="ECO:0000256" key="3">
    <source>
        <dbReference type="ARBA" id="ARBA00022542"/>
    </source>
</evidence>
<dbReference type="InterPro" id="IPR038178">
    <property type="entry name" value="Kringle_sf"/>
</dbReference>
<keyword evidence="7" id="KW-0339">Growth factor</keyword>
<dbReference type="InterPro" id="IPR050759">
    <property type="entry name" value="Serine_protease_kringle"/>
</dbReference>
<evidence type="ECO:0000256" key="10">
    <source>
        <dbReference type="ARBA" id="ARBA00023180"/>
    </source>
</evidence>
<dbReference type="PRINTS" id="PR00722">
    <property type="entry name" value="CHYMOTRYPSIN"/>
</dbReference>
<evidence type="ECO:0000256" key="4">
    <source>
        <dbReference type="ARBA" id="ARBA00022572"/>
    </source>
</evidence>
<keyword evidence="5 18" id="KW-0732">Signal</keyword>
<evidence type="ECO:0000256" key="6">
    <source>
        <dbReference type="ARBA" id="ARBA00022737"/>
    </source>
</evidence>
<dbReference type="FunFam" id="2.40.10.10:FF:000026">
    <property type="entry name" value="Hepatocyte growth factor"/>
    <property type="match status" value="1"/>
</dbReference>
<sequence>MWVIRLLPVLLLQHVLLHLLLPIAIPYAEGQKKRRNTLHEFKKSAKTTLIKEDPLLKIKTKKMNTADQCANRCIRNKGLPFTCKAFVFDKARKRCLWFPFNSMSSGVKKEFGHEFDLYENKDYIRNCIIGKGGSYKGTVSITKSGIKCQPWNSMIPHEHSFLPSSYRGKDLQENYCRNPRGEEGGPWCFTSNPEVRYEVCDIPQCSEVECMTCNGESYRGPMDHTETGKICQRWDHQTPHRHKFLPERYPDKGFDDNYCRNPDGKPRPWCYTLDPDTPWEYCAIKMCAHSTMNDTDVPMQTTECIQGQGEGYRGTINTIWNGIPCQRWDSQYPHQHDITPDNFKCKDLRENYCRNPDGAESPWCFTTDPNIRVGYCSQIPKCDVSSGQDCYRGNGKNYMGSLSKTRSGLTCSMWDKNMEDLHRHIFWEPDATKLNKNYCRNPDDDAHGPWCYTGNPLIPWDYCPISRCEGDTTPTIVNLDHPVISCAKTKQLRVVNGIPTRTNVGWMVSLKYRNKHICGGSLIKESWILTARQCFPSRNKDLKDYEAWLGIHDVHGRGDEKRKQVLNVTQLVYGPEGSDLVLLKLARPAILDDFVSTIDLPNYGCTIPEKTTCSVYGWGYTGLINSDGLLRVAHLYIMGNEKCSQYHQGKVTLNESEICAGAENIVSGPCEDFWLELSPRYQNAFLSSCIRISNPVFSHTAAEIQFLINPVYLPENMLPGTQLSRAYDKDVAGNADVYYFLSKTKDFTIDTSIITLLQPLNLDNPDNPKTYSLEIEAIDNANNTSTYLFSVFVEDIDDPIVCDPSFSTGADVSMSVPENVPASAFIYMVLARDPHPGQEVEILISNSSVNATVYFALESHNGVISNTMKPLLDYEANPKEWTYILM</sequence>
<keyword evidence="9 17" id="KW-1015">Disulfide bond</keyword>
<evidence type="ECO:0000256" key="14">
    <source>
        <dbReference type="ARBA" id="ARBA00033078"/>
    </source>
</evidence>
<dbReference type="Gene3D" id="3.50.4.10">
    <property type="entry name" value="Hepatocyte Growth Factor"/>
    <property type="match status" value="1"/>
</dbReference>
<dbReference type="Gene3D" id="2.40.10.10">
    <property type="entry name" value="Trypsin-like serine proteases"/>
    <property type="match status" value="2"/>
</dbReference>
<dbReference type="PIRSF" id="PIRSF001152">
    <property type="entry name" value="HGF_MST1"/>
    <property type="match status" value="1"/>
</dbReference>
<dbReference type="GO" id="GO:0005509">
    <property type="term" value="F:calcium ion binding"/>
    <property type="evidence" value="ECO:0007669"/>
    <property type="project" value="UniProtKB-UniRule"/>
</dbReference>
<evidence type="ECO:0000259" key="21">
    <source>
        <dbReference type="PROSITE" id="PS50268"/>
    </source>
</evidence>
<dbReference type="CDD" id="cd00108">
    <property type="entry name" value="KR"/>
    <property type="match status" value="4"/>
</dbReference>
<organism evidence="23 24">
    <name type="scientific">Ovis aries</name>
    <name type="common">Sheep</name>
    <dbReference type="NCBI Taxonomy" id="9940"/>
    <lineage>
        <taxon>Eukaryota</taxon>
        <taxon>Metazoa</taxon>
        <taxon>Chordata</taxon>
        <taxon>Craniata</taxon>
        <taxon>Vertebrata</taxon>
        <taxon>Euteleostomi</taxon>
        <taxon>Mammalia</taxon>
        <taxon>Eutheria</taxon>
        <taxon>Laurasiatheria</taxon>
        <taxon>Artiodactyla</taxon>
        <taxon>Ruminantia</taxon>
        <taxon>Pecora</taxon>
        <taxon>Bovidae</taxon>
        <taxon>Caprinae</taxon>
        <taxon>Ovis</taxon>
    </lineage>
</organism>
<feature type="disulfide bond" evidence="17">
    <location>
        <begin position="259"/>
        <end position="282"/>
    </location>
</feature>
<dbReference type="CDD" id="cd00129">
    <property type="entry name" value="PAN_APPLE"/>
    <property type="match status" value="1"/>
</dbReference>
<evidence type="ECO:0000256" key="9">
    <source>
        <dbReference type="ARBA" id="ARBA00023157"/>
    </source>
</evidence>
<keyword evidence="16" id="KW-0106">Calcium</keyword>
<evidence type="ECO:0000256" key="15">
    <source>
        <dbReference type="ARBA" id="ARBA00045210"/>
    </source>
</evidence>
<dbReference type="FunFam" id="2.40.20.10:FF:000007">
    <property type="entry name" value="Hepatocyte growth factor"/>
    <property type="match status" value="1"/>
</dbReference>
<feature type="domain" description="Peptidase S1" evidence="20">
    <location>
        <begin position="494"/>
        <end position="712"/>
    </location>
</feature>
<evidence type="ECO:0000256" key="17">
    <source>
        <dbReference type="PROSITE-ProRule" id="PRU00121"/>
    </source>
</evidence>
<dbReference type="GO" id="GO:0007156">
    <property type="term" value="P:homophilic cell adhesion via plasma membrane adhesion molecules"/>
    <property type="evidence" value="ECO:0007669"/>
    <property type="project" value="InterPro"/>
</dbReference>
<feature type="domain" description="Kringle" evidence="19">
    <location>
        <begin position="389"/>
        <end position="468"/>
    </location>
</feature>
<comment type="caution">
    <text evidence="23">The sequence shown here is derived from an EMBL/GenBank/DDBJ whole genome shotgun (WGS) entry which is preliminary data.</text>
</comment>
<dbReference type="SMART" id="SM00130">
    <property type="entry name" value="KR"/>
    <property type="match status" value="4"/>
</dbReference>
<dbReference type="SMART" id="SM00020">
    <property type="entry name" value="Tryp_SPc"/>
    <property type="match status" value="1"/>
</dbReference>
<feature type="disulfide bond" evidence="17">
    <location>
        <begin position="353"/>
        <end position="376"/>
    </location>
</feature>
<feature type="domain" description="Kringle" evidence="19">
    <location>
        <begin position="126"/>
        <end position="205"/>
    </location>
</feature>
<dbReference type="SUPFAM" id="SSF50494">
    <property type="entry name" value="Trypsin-like serine proteases"/>
    <property type="match status" value="1"/>
</dbReference>
<feature type="chain" id="PRO_5032571765" description="Hepatocyte growth factor" evidence="18">
    <location>
        <begin position="31"/>
        <end position="886"/>
    </location>
</feature>
<dbReference type="SUPFAM" id="SSF49313">
    <property type="entry name" value="Cadherin-like"/>
    <property type="match status" value="2"/>
</dbReference>
<feature type="disulfide bond" evidence="17">
    <location>
        <begin position="231"/>
        <end position="270"/>
    </location>
</feature>
<feature type="signal peptide" evidence="18">
    <location>
        <begin position="1"/>
        <end position="30"/>
    </location>
</feature>
<dbReference type="SUPFAM" id="SSF57440">
    <property type="entry name" value="Kringle-like"/>
    <property type="match status" value="4"/>
</dbReference>
<dbReference type="AlphaFoldDB" id="A0A836A7G4"/>
<feature type="domain" description="Kringle" evidence="19">
    <location>
        <begin position="303"/>
        <end position="382"/>
    </location>
</feature>
<dbReference type="SMART" id="SM00473">
    <property type="entry name" value="PAN_AP"/>
    <property type="match status" value="1"/>
</dbReference>
<evidence type="ECO:0000313" key="23">
    <source>
        <dbReference type="EMBL" id="KAG5210236.1"/>
    </source>
</evidence>
<dbReference type="PROSITE" id="PS50240">
    <property type="entry name" value="TRYPSIN_DOM"/>
    <property type="match status" value="1"/>
</dbReference>